<dbReference type="InterPro" id="IPR036390">
    <property type="entry name" value="WH_DNA-bd_sf"/>
</dbReference>
<feature type="transmembrane region" description="Helical" evidence="16">
    <location>
        <begin position="175"/>
        <end position="194"/>
    </location>
</feature>
<keyword evidence="12" id="KW-0131">Cell cycle</keyword>
<dbReference type="InterPro" id="IPR041027">
    <property type="entry name" value="FtsK_alpha"/>
</dbReference>
<dbReference type="Pfam" id="PF01580">
    <property type="entry name" value="FtsK_SpoIIIE"/>
    <property type="match status" value="1"/>
</dbReference>
<evidence type="ECO:0000256" key="3">
    <source>
        <dbReference type="ARBA" id="ARBA00022475"/>
    </source>
</evidence>
<comment type="caution">
    <text evidence="18">The sequence shown here is derived from an EMBL/GenBank/DDBJ whole genome shotgun (WGS) entry which is preliminary data.</text>
</comment>
<dbReference type="EMBL" id="MFIX01000229">
    <property type="protein sequence ID" value="OGG01024.1"/>
    <property type="molecule type" value="Genomic_DNA"/>
</dbReference>
<keyword evidence="5 16" id="KW-0812">Transmembrane</keyword>
<feature type="binding site" evidence="14">
    <location>
        <begin position="446"/>
        <end position="453"/>
    </location>
    <ligand>
        <name>ATP</name>
        <dbReference type="ChEBI" id="CHEBI:30616"/>
    </ligand>
</feature>
<dbReference type="SMART" id="SM00382">
    <property type="entry name" value="AAA"/>
    <property type="match status" value="1"/>
</dbReference>
<dbReference type="GO" id="GO:0051301">
    <property type="term" value="P:cell division"/>
    <property type="evidence" value="ECO:0007669"/>
    <property type="project" value="UniProtKB-KW"/>
</dbReference>
<dbReference type="InterPro" id="IPR002543">
    <property type="entry name" value="FtsK_dom"/>
</dbReference>
<dbReference type="PROSITE" id="PS50901">
    <property type="entry name" value="FTSK"/>
    <property type="match status" value="1"/>
</dbReference>
<accession>A0A1F5YLQ2</accession>
<evidence type="ECO:0000256" key="1">
    <source>
        <dbReference type="ARBA" id="ARBA00004651"/>
    </source>
</evidence>
<dbReference type="GO" id="GO:0005886">
    <property type="term" value="C:plasma membrane"/>
    <property type="evidence" value="ECO:0007669"/>
    <property type="project" value="UniProtKB-SubCell"/>
</dbReference>
<feature type="region of interest" description="Disordered" evidence="15">
    <location>
        <begin position="208"/>
        <end position="272"/>
    </location>
</feature>
<sequence>MKVALPGREKRSRDKKEEILGILLVAIGLLIALSLLPQPLVNRLAPAEDAALHNLIGMAGKFINESLKDLIGVLSYALPILLTVWGWRIFRGQPHPAYSRATVYSLVIFFAADIFLGLAGIPAAGEPLDASAGQLGHWLAAELITGLGLMGAWLVTVVALLIFLVLYAGLSLRTITDWLLVIPGAAVAAVGWAVKRFSSRAKSAPARKAKPSAVKPARAAAVPEEPEAEEERQREEREEDFEFNLGNGSGADGGGGNSAALVEDGPAGETDLSRELSTGLKAREALPGEPPGYELPSAELLDPLESEKRLVSPEELQKMGGVLMAKLADFNVDGELVNITRGPQVSTFEIRPAPGVKVNRIAALSDDLAMAMHAKRVRILAPIPGKGAVGVELPNPVLEKVQAREIFESDTYRHSKLNLPIGLGKDLEGRIRVADLTRMPHLLVAGTTGSGKSVCMNMIIASLLYLFGPDRVRLLMVDPKMIELSLYNDIPHLLHPVVTDAKEAAAILKWTTFEMERRYRTLSRNSVRNIDDYNAKLASGRPVRTLSDDPEERAEWMPYIIILVDELSDLMCSEVKNEIEAGLVRLAQMARAVGIHLVVATQRPSVDVITGLIKANFPSRLSFQVFSKIDSRTILDVSGAEQLLRNGDMLFVPTGQADPIRIQGAYISSEEVERLAGHWRAQPWGLEGEEDAEGEGRPARAAGILGELLNGAEPGAGEDQERDELFAEAARLVVRHDQGSTSLIQRRLKVGYARAGR</sequence>
<evidence type="ECO:0000313" key="18">
    <source>
        <dbReference type="EMBL" id="OGG01024.1"/>
    </source>
</evidence>
<dbReference type="Gene3D" id="1.10.10.10">
    <property type="entry name" value="Winged helix-like DNA-binding domain superfamily/Winged helix DNA-binding domain"/>
    <property type="match status" value="1"/>
</dbReference>
<evidence type="ECO:0000256" key="4">
    <source>
        <dbReference type="ARBA" id="ARBA00022618"/>
    </source>
</evidence>
<evidence type="ECO:0000256" key="2">
    <source>
        <dbReference type="ARBA" id="ARBA00006474"/>
    </source>
</evidence>
<dbReference type="GO" id="GO:0003677">
    <property type="term" value="F:DNA binding"/>
    <property type="evidence" value="ECO:0007669"/>
    <property type="project" value="UniProtKB-KW"/>
</dbReference>
<evidence type="ECO:0000259" key="17">
    <source>
        <dbReference type="PROSITE" id="PS50901"/>
    </source>
</evidence>
<dbReference type="InterPro" id="IPR050206">
    <property type="entry name" value="FtsK/SpoIIIE/SftA"/>
</dbReference>
<evidence type="ECO:0000256" key="15">
    <source>
        <dbReference type="SAM" id="MobiDB-lite"/>
    </source>
</evidence>
<dbReference type="STRING" id="1817867.A3F83_12755"/>
<dbReference type="Proteomes" id="UP000179129">
    <property type="component" value="Unassembled WGS sequence"/>
</dbReference>
<dbReference type="InterPro" id="IPR025199">
    <property type="entry name" value="FtsK_4TM"/>
</dbReference>
<dbReference type="Pfam" id="PF17854">
    <property type="entry name" value="FtsK_alpha"/>
    <property type="match status" value="1"/>
</dbReference>
<comment type="subunit">
    <text evidence="13">Homohexamer. Forms a ring that surrounds DNA.</text>
</comment>
<evidence type="ECO:0000256" key="6">
    <source>
        <dbReference type="ARBA" id="ARBA00022741"/>
    </source>
</evidence>
<keyword evidence="10" id="KW-0238">DNA-binding</keyword>
<feature type="transmembrane region" description="Helical" evidence="16">
    <location>
        <begin position="102"/>
        <end position="123"/>
    </location>
</feature>
<evidence type="ECO:0000313" key="19">
    <source>
        <dbReference type="Proteomes" id="UP000179129"/>
    </source>
</evidence>
<keyword evidence="11 16" id="KW-0472">Membrane</keyword>
<dbReference type="PANTHER" id="PTHR22683">
    <property type="entry name" value="SPORULATION PROTEIN RELATED"/>
    <property type="match status" value="1"/>
</dbReference>
<evidence type="ECO:0000256" key="5">
    <source>
        <dbReference type="ARBA" id="ARBA00022692"/>
    </source>
</evidence>
<keyword evidence="3" id="KW-1003">Cell membrane</keyword>
<comment type="similarity">
    <text evidence="2">Belongs to the FtsK/SpoIIIE/SftA family.</text>
</comment>
<evidence type="ECO:0000256" key="9">
    <source>
        <dbReference type="ARBA" id="ARBA00022989"/>
    </source>
</evidence>
<evidence type="ECO:0000256" key="14">
    <source>
        <dbReference type="PROSITE-ProRule" id="PRU00289"/>
    </source>
</evidence>
<feature type="non-terminal residue" evidence="18">
    <location>
        <position position="757"/>
    </location>
</feature>
<dbReference type="Gene3D" id="3.40.50.300">
    <property type="entry name" value="P-loop containing nucleotide triphosphate hydrolases"/>
    <property type="match status" value="1"/>
</dbReference>
<evidence type="ECO:0000256" key="10">
    <source>
        <dbReference type="ARBA" id="ARBA00023125"/>
    </source>
</evidence>
<evidence type="ECO:0000256" key="8">
    <source>
        <dbReference type="ARBA" id="ARBA00022840"/>
    </source>
</evidence>
<proteinExistence type="inferred from homology"/>
<keyword evidence="6 14" id="KW-0547">Nucleotide-binding</keyword>
<keyword evidence="7" id="KW-0159">Chromosome partition</keyword>
<dbReference type="Pfam" id="PF09397">
    <property type="entry name" value="FtsK_gamma"/>
    <property type="match status" value="1"/>
</dbReference>
<reference evidence="18 19" key="1">
    <citation type="journal article" date="2016" name="Nat. Commun.">
        <title>Thousands of microbial genomes shed light on interconnected biogeochemical processes in an aquifer system.</title>
        <authorList>
            <person name="Anantharaman K."/>
            <person name="Brown C.T."/>
            <person name="Hug L.A."/>
            <person name="Sharon I."/>
            <person name="Castelle C.J."/>
            <person name="Probst A.J."/>
            <person name="Thomas B.C."/>
            <person name="Singh A."/>
            <person name="Wilkins M.J."/>
            <person name="Karaoz U."/>
            <person name="Brodie E.L."/>
            <person name="Williams K.H."/>
            <person name="Hubbard S.S."/>
            <person name="Banfield J.F."/>
        </authorList>
    </citation>
    <scope>NUCLEOTIDE SEQUENCE [LARGE SCALE GENOMIC DNA]</scope>
</reference>
<keyword evidence="4" id="KW-0132">Cell division</keyword>
<dbReference type="Gene3D" id="3.30.980.40">
    <property type="match status" value="1"/>
</dbReference>
<dbReference type="InterPro" id="IPR018541">
    <property type="entry name" value="Ftsk_gamma"/>
</dbReference>
<gene>
    <name evidence="18" type="ORF">A3F83_12755</name>
</gene>
<feature type="transmembrane region" description="Helical" evidence="16">
    <location>
        <begin position="70"/>
        <end position="90"/>
    </location>
</feature>
<dbReference type="AlphaFoldDB" id="A0A1F5YLQ2"/>
<comment type="subcellular location">
    <subcellularLocation>
        <location evidence="1">Cell membrane</location>
        <topology evidence="1">Multi-pass membrane protein</topology>
    </subcellularLocation>
</comment>
<dbReference type="Pfam" id="PF13491">
    <property type="entry name" value="FtsK_4TM"/>
    <property type="match status" value="1"/>
</dbReference>
<evidence type="ECO:0000256" key="16">
    <source>
        <dbReference type="SAM" id="Phobius"/>
    </source>
</evidence>
<evidence type="ECO:0000256" key="11">
    <source>
        <dbReference type="ARBA" id="ARBA00023136"/>
    </source>
</evidence>
<dbReference type="InterPro" id="IPR027417">
    <property type="entry name" value="P-loop_NTPase"/>
</dbReference>
<evidence type="ECO:0000256" key="12">
    <source>
        <dbReference type="ARBA" id="ARBA00023306"/>
    </source>
</evidence>
<dbReference type="SUPFAM" id="SSF46785">
    <property type="entry name" value="Winged helix' DNA-binding domain"/>
    <property type="match status" value="1"/>
</dbReference>
<dbReference type="InterPro" id="IPR036388">
    <property type="entry name" value="WH-like_DNA-bd_sf"/>
</dbReference>
<dbReference type="InterPro" id="IPR003593">
    <property type="entry name" value="AAA+_ATPase"/>
</dbReference>
<feature type="transmembrane region" description="Helical" evidence="16">
    <location>
        <begin position="143"/>
        <end position="168"/>
    </location>
</feature>
<name>A0A1F5YLQ2_9BACT</name>
<keyword evidence="9 16" id="KW-1133">Transmembrane helix</keyword>
<keyword evidence="8 14" id="KW-0067">ATP-binding</keyword>
<dbReference type="GO" id="GO:0005524">
    <property type="term" value="F:ATP binding"/>
    <property type="evidence" value="ECO:0007669"/>
    <property type="project" value="UniProtKB-UniRule"/>
</dbReference>
<evidence type="ECO:0000256" key="13">
    <source>
        <dbReference type="ARBA" id="ARBA00025923"/>
    </source>
</evidence>
<feature type="compositionally biased region" description="Low complexity" evidence="15">
    <location>
        <begin position="211"/>
        <end position="223"/>
    </location>
</feature>
<dbReference type="SMART" id="SM00843">
    <property type="entry name" value="Ftsk_gamma"/>
    <property type="match status" value="1"/>
</dbReference>
<dbReference type="GO" id="GO:0007059">
    <property type="term" value="P:chromosome segregation"/>
    <property type="evidence" value="ECO:0007669"/>
    <property type="project" value="UniProtKB-KW"/>
</dbReference>
<feature type="compositionally biased region" description="Gly residues" evidence="15">
    <location>
        <begin position="247"/>
        <end position="257"/>
    </location>
</feature>
<feature type="transmembrane region" description="Helical" evidence="16">
    <location>
        <begin position="20"/>
        <end position="36"/>
    </location>
</feature>
<organism evidence="18 19">
    <name type="scientific">Candidatus Glassbacteria bacterium RIFCSPLOWO2_12_FULL_58_11</name>
    <dbReference type="NCBI Taxonomy" id="1817867"/>
    <lineage>
        <taxon>Bacteria</taxon>
        <taxon>Candidatus Glassiibacteriota</taxon>
    </lineage>
</organism>
<dbReference type="PANTHER" id="PTHR22683:SF41">
    <property type="entry name" value="DNA TRANSLOCASE FTSK"/>
    <property type="match status" value="1"/>
</dbReference>
<protein>
    <recommendedName>
        <fullName evidence="17">FtsK domain-containing protein</fullName>
    </recommendedName>
</protein>
<feature type="domain" description="FtsK" evidence="17">
    <location>
        <begin position="428"/>
        <end position="632"/>
    </location>
</feature>
<dbReference type="SUPFAM" id="SSF52540">
    <property type="entry name" value="P-loop containing nucleoside triphosphate hydrolases"/>
    <property type="match status" value="1"/>
</dbReference>
<evidence type="ECO:0000256" key="7">
    <source>
        <dbReference type="ARBA" id="ARBA00022829"/>
    </source>
</evidence>